<evidence type="ECO:0000313" key="1">
    <source>
        <dbReference type="EMBL" id="MBB6218007.1"/>
    </source>
</evidence>
<evidence type="ECO:0000313" key="2">
    <source>
        <dbReference type="Proteomes" id="UP000579281"/>
    </source>
</evidence>
<sequence>MNPLTELLDIYWDNPVAFTEDMLDFYCDSWQEKVLMDLASSPKVSVRSGQGVGKTGLESIAALWYLACRPFPKVIATAPTKQQLHDVLWAEISKWLATSKIERLLEWTKTRVYMKGMAKDGLSLLGLRHDLKTCKDFMKSICYLS</sequence>
<dbReference type="RefSeq" id="WP_330602981.1">
    <property type="nucleotide sequence ID" value="NZ_JACHEN010000031.1"/>
</dbReference>
<reference evidence="1 2" key="1">
    <citation type="submission" date="2020-08" db="EMBL/GenBank/DDBJ databases">
        <title>Genomic Encyclopedia of Type Strains, Phase IV (KMG-IV): sequencing the most valuable type-strain genomes for metagenomic binning, comparative biology and taxonomic classification.</title>
        <authorList>
            <person name="Goeker M."/>
        </authorList>
    </citation>
    <scope>NUCLEOTIDE SEQUENCE [LARGE SCALE GENOMIC DNA]</scope>
    <source>
        <strain evidence="1 2">DSM 103526</strain>
    </source>
</reference>
<dbReference type="Proteomes" id="UP000579281">
    <property type="component" value="Unassembled WGS sequence"/>
</dbReference>
<dbReference type="EMBL" id="JACHEN010000031">
    <property type="protein sequence ID" value="MBB6218007.1"/>
    <property type="molecule type" value="Genomic_DNA"/>
</dbReference>
<dbReference type="InterPro" id="IPR027417">
    <property type="entry name" value="P-loop_NTPase"/>
</dbReference>
<accession>A0A841KXC3</accession>
<dbReference type="Gene3D" id="3.40.50.300">
    <property type="entry name" value="P-loop containing nucleotide triphosphate hydrolases"/>
    <property type="match status" value="1"/>
</dbReference>
<proteinExistence type="predicted"/>
<organism evidence="1 2">
    <name type="scientific">Anaerosolibacter carboniphilus</name>
    <dbReference type="NCBI Taxonomy" id="1417629"/>
    <lineage>
        <taxon>Bacteria</taxon>
        <taxon>Bacillati</taxon>
        <taxon>Bacillota</taxon>
        <taxon>Clostridia</taxon>
        <taxon>Peptostreptococcales</taxon>
        <taxon>Thermotaleaceae</taxon>
        <taxon>Anaerosolibacter</taxon>
    </lineage>
</organism>
<gene>
    <name evidence="1" type="ORF">HNQ80_004144</name>
</gene>
<dbReference type="AlphaFoldDB" id="A0A841KXC3"/>
<comment type="caution">
    <text evidence="1">The sequence shown here is derived from an EMBL/GenBank/DDBJ whole genome shotgun (WGS) entry which is preliminary data.</text>
</comment>
<protein>
    <recommendedName>
        <fullName evidence="3">Terminase B</fullName>
    </recommendedName>
</protein>
<keyword evidence="2" id="KW-1185">Reference proteome</keyword>
<name>A0A841KXC3_9FIRM</name>
<evidence type="ECO:0008006" key="3">
    <source>
        <dbReference type="Google" id="ProtNLM"/>
    </source>
</evidence>